<dbReference type="PROSITE" id="PS50262">
    <property type="entry name" value="G_PROTEIN_RECEP_F1_2"/>
    <property type="match status" value="1"/>
</dbReference>
<name>A0AAD8CLU8_ACIOX</name>
<comment type="similarity">
    <text evidence="11">Belongs to the G-protein coupled receptor 1 family.</text>
</comment>
<organism evidence="14 15">
    <name type="scientific">Acipenser oxyrinchus oxyrinchus</name>
    <dbReference type="NCBI Taxonomy" id="40147"/>
    <lineage>
        <taxon>Eukaryota</taxon>
        <taxon>Metazoa</taxon>
        <taxon>Chordata</taxon>
        <taxon>Craniata</taxon>
        <taxon>Vertebrata</taxon>
        <taxon>Euteleostomi</taxon>
        <taxon>Actinopterygii</taxon>
        <taxon>Chondrostei</taxon>
        <taxon>Acipenseriformes</taxon>
        <taxon>Acipenseridae</taxon>
        <taxon>Acipenser</taxon>
    </lineage>
</organism>
<sequence length="258" mass="29724">MMNNSSSDSCDNIDFSSDQTFLSVLYGLVFCIGLPTNCLALYGLYRLVKTDNVLPVYVINLLLSDLLQISTLPLWIDYYSHGHVWRYDRTACVFVCFISKISLYSSIFFLCCISLERYLAIAHPLWYRNLHPHKLAAVTCVVFVHRRTRMSLADSLSVSAEEKKRISRLLALVVIIFILVFGPHHLIVFVKCIGLIVLVENCGFEARIFLCYQISWGLLSLNSLLDPVLYIFICRDVRKEMLESFPCFRNAIKLWKEL</sequence>
<dbReference type="PROSITE" id="PS00237">
    <property type="entry name" value="G_PROTEIN_RECEP_F1_1"/>
    <property type="match status" value="1"/>
</dbReference>
<dbReference type="GO" id="GO:0005886">
    <property type="term" value="C:plasma membrane"/>
    <property type="evidence" value="ECO:0007669"/>
    <property type="project" value="UniProtKB-SubCell"/>
</dbReference>
<keyword evidence="8 11" id="KW-0675">Receptor</keyword>
<evidence type="ECO:0000256" key="2">
    <source>
        <dbReference type="ARBA" id="ARBA00022475"/>
    </source>
</evidence>
<evidence type="ECO:0000256" key="7">
    <source>
        <dbReference type="ARBA" id="ARBA00023157"/>
    </source>
</evidence>
<evidence type="ECO:0000256" key="12">
    <source>
        <dbReference type="SAM" id="Phobius"/>
    </source>
</evidence>
<evidence type="ECO:0000256" key="3">
    <source>
        <dbReference type="ARBA" id="ARBA00022692"/>
    </source>
</evidence>
<dbReference type="PANTHER" id="PTHR24234:SF8">
    <property type="entry name" value="G-PROTEIN COUPLED RECEPTOR 4-LIKE"/>
    <property type="match status" value="1"/>
</dbReference>
<feature type="transmembrane region" description="Helical" evidence="12">
    <location>
        <begin position="57"/>
        <end position="79"/>
    </location>
</feature>
<protein>
    <submittedName>
        <fullName evidence="14">G-protein coupled receptor 4-like</fullName>
    </submittedName>
</protein>
<accession>A0AAD8CLU8</accession>
<keyword evidence="7" id="KW-1015">Disulfide bond</keyword>
<feature type="transmembrane region" description="Helical" evidence="12">
    <location>
        <begin position="91"/>
        <end position="110"/>
    </location>
</feature>
<evidence type="ECO:0000313" key="15">
    <source>
        <dbReference type="Proteomes" id="UP001230051"/>
    </source>
</evidence>
<dbReference type="GO" id="GO:0004930">
    <property type="term" value="F:G protein-coupled receptor activity"/>
    <property type="evidence" value="ECO:0007669"/>
    <property type="project" value="UniProtKB-KW"/>
</dbReference>
<evidence type="ECO:0000313" key="14">
    <source>
        <dbReference type="EMBL" id="KAK1152008.1"/>
    </source>
</evidence>
<keyword evidence="4 12" id="KW-1133">Transmembrane helix</keyword>
<evidence type="ECO:0000256" key="5">
    <source>
        <dbReference type="ARBA" id="ARBA00023040"/>
    </source>
</evidence>
<feature type="transmembrane region" description="Helical" evidence="12">
    <location>
        <begin position="21"/>
        <end position="45"/>
    </location>
</feature>
<keyword evidence="5 11" id="KW-0297">G-protein coupled receptor</keyword>
<proteinExistence type="inferred from homology"/>
<comment type="caution">
    <text evidence="14">The sequence shown here is derived from an EMBL/GenBank/DDBJ whole genome shotgun (WGS) entry which is preliminary data.</text>
</comment>
<dbReference type="SUPFAM" id="SSF81321">
    <property type="entry name" value="Family A G protein-coupled receptor-like"/>
    <property type="match status" value="1"/>
</dbReference>
<evidence type="ECO:0000256" key="1">
    <source>
        <dbReference type="ARBA" id="ARBA00004651"/>
    </source>
</evidence>
<gene>
    <name evidence="14" type="primary">GPR4</name>
    <name evidence="14" type="ORF">AOXY_G31897</name>
</gene>
<evidence type="ECO:0000256" key="11">
    <source>
        <dbReference type="RuleBase" id="RU000688"/>
    </source>
</evidence>
<dbReference type="PANTHER" id="PTHR24234">
    <property type="entry name" value="LYSOPHOSPHATIDIC ACID RECEPTOR 5/SPHINGOSYLPHOSPHORYLCHOLINE RECEPTOR"/>
    <property type="match status" value="1"/>
</dbReference>
<dbReference type="AlphaFoldDB" id="A0AAD8CLU8"/>
<evidence type="ECO:0000256" key="6">
    <source>
        <dbReference type="ARBA" id="ARBA00023136"/>
    </source>
</evidence>
<keyword evidence="15" id="KW-1185">Reference proteome</keyword>
<dbReference type="Pfam" id="PF00001">
    <property type="entry name" value="7tm_1"/>
    <property type="match status" value="2"/>
</dbReference>
<evidence type="ECO:0000256" key="9">
    <source>
        <dbReference type="ARBA" id="ARBA00023180"/>
    </source>
</evidence>
<evidence type="ECO:0000259" key="13">
    <source>
        <dbReference type="PROSITE" id="PS50262"/>
    </source>
</evidence>
<dbReference type="PRINTS" id="PR01157">
    <property type="entry name" value="P2YPURNOCPTR"/>
</dbReference>
<evidence type="ECO:0000256" key="10">
    <source>
        <dbReference type="ARBA" id="ARBA00023224"/>
    </source>
</evidence>
<reference evidence="14" key="1">
    <citation type="submission" date="2022-02" db="EMBL/GenBank/DDBJ databases">
        <title>Atlantic sturgeon de novo genome assembly.</title>
        <authorList>
            <person name="Stock M."/>
            <person name="Klopp C."/>
            <person name="Guiguen Y."/>
            <person name="Cabau C."/>
            <person name="Parinello H."/>
            <person name="Santidrian Yebra-Pimentel E."/>
            <person name="Kuhl H."/>
            <person name="Dirks R.P."/>
            <person name="Guessner J."/>
            <person name="Wuertz S."/>
            <person name="Du K."/>
            <person name="Schartl M."/>
        </authorList>
    </citation>
    <scope>NUCLEOTIDE SEQUENCE</scope>
    <source>
        <strain evidence="14">STURGEONOMICS-FGT-2020</strain>
        <tissue evidence="14">Whole blood</tissue>
    </source>
</reference>
<comment type="subcellular location">
    <subcellularLocation>
        <location evidence="1">Cell membrane</location>
        <topology evidence="1">Multi-pass membrane protein</topology>
    </subcellularLocation>
</comment>
<dbReference type="Proteomes" id="UP001230051">
    <property type="component" value="Unassembled WGS sequence"/>
</dbReference>
<keyword evidence="3 11" id="KW-0812">Transmembrane</keyword>
<dbReference type="InterPro" id="IPR000276">
    <property type="entry name" value="GPCR_Rhodpsn"/>
</dbReference>
<feature type="transmembrane region" description="Helical" evidence="12">
    <location>
        <begin position="169"/>
        <end position="199"/>
    </location>
</feature>
<keyword evidence="10 11" id="KW-0807">Transducer</keyword>
<evidence type="ECO:0000256" key="4">
    <source>
        <dbReference type="ARBA" id="ARBA00022989"/>
    </source>
</evidence>
<feature type="transmembrane region" description="Helical" evidence="12">
    <location>
        <begin position="214"/>
        <end position="233"/>
    </location>
</feature>
<dbReference type="PRINTS" id="PR00237">
    <property type="entry name" value="GPCRRHODOPSN"/>
</dbReference>
<keyword evidence="6 12" id="KW-0472">Membrane</keyword>
<feature type="domain" description="G-protein coupled receptors family 1 profile" evidence="13">
    <location>
        <begin position="36"/>
        <end position="258"/>
    </location>
</feature>
<dbReference type="InterPro" id="IPR017452">
    <property type="entry name" value="GPCR_Rhodpsn_7TM"/>
</dbReference>
<keyword evidence="9" id="KW-0325">Glycoprotein</keyword>
<dbReference type="Gene3D" id="1.20.1070.10">
    <property type="entry name" value="Rhodopsin 7-helix transmembrane proteins"/>
    <property type="match status" value="2"/>
</dbReference>
<dbReference type="EMBL" id="JAGXEW010000049">
    <property type="protein sequence ID" value="KAK1152008.1"/>
    <property type="molecule type" value="Genomic_DNA"/>
</dbReference>
<keyword evidence="2" id="KW-1003">Cell membrane</keyword>
<evidence type="ECO:0000256" key="8">
    <source>
        <dbReference type="ARBA" id="ARBA00023170"/>
    </source>
</evidence>